<dbReference type="RefSeq" id="WP_149753990.1">
    <property type="nucleotide sequence ID" value="NZ_FOMS01000001.1"/>
</dbReference>
<feature type="chain" id="PRO_5009301798" evidence="1">
    <location>
        <begin position="22"/>
        <end position="141"/>
    </location>
</feature>
<sequence length="141" mass="15079">MPFRSAVLAAALVLAPVSASAIEGQGHLNAYRSEAGRAPLRPSATLEAVARAQAAHMARTGDMTHLGPRGRKIGARVRARGYGYCRIAENILWGAGSVDDAMALWADSRPHRRNMLDREVSEFGLAQSGPYWALVLGRPGC</sequence>
<dbReference type="CDD" id="cd05379">
    <property type="entry name" value="CAP_bacterial"/>
    <property type="match status" value="1"/>
</dbReference>
<proteinExistence type="predicted"/>
<dbReference type="Gene3D" id="3.40.33.10">
    <property type="entry name" value="CAP"/>
    <property type="match status" value="1"/>
</dbReference>
<dbReference type="InterPro" id="IPR014044">
    <property type="entry name" value="CAP_dom"/>
</dbReference>
<dbReference type="InterPro" id="IPR035940">
    <property type="entry name" value="CAP_sf"/>
</dbReference>
<dbReference type="AlphaFoldDB" id="A0A1I1SI33"/>
<dbReference type="EMBL" id="FOMS01000001">
    <property type="protein sequence ID" value="SFD46139.1"/>
    <property type="molecule type" value="Genomic_DNA"/>
</dbReference>
<protein>
    <submittedName>
        <fullName evidence="3">Cysteine-rich secretory protein family protein</fullName>
    </submittedName>
</protein>
<feature type="signal peptide" evidence="1">
    <location>
        <begin position="1"/>
        <end position="21"/>
    </location>
</feature>
<dbReference type="Pfam" id="PF00188">
    <property type="entry name" value="CAP"/>
    <property type="match status" value="1"/>
</dbReference>
<keyword evidence="4" id="KW-1185">Reference proteome</keyword>
<organism evidence="3 4">
    <name type="scientific">Roseivivax sediminis</name>
    <dbReference type="NCBI Taxonomy" id="936889"/>
    <lineage>
        <taxon>Bacteria</taxon>
        <taxon>Pseudomonadati</taxon>
        <taxon>Pseudomonadota</taxon>
        <taxon>Alphaproteobacteria</taxon>
        <taxon>Rhodobacterales</taxon>
        <taxon>Roseobacteraceae</taxon>
        <taxon>Roseivivax</taxon>
    </lineage>
</organism>
<accession>A0A1I1SI33</accession>
<keyword evidence="1" id="KW-0732">Signal</keyword>
<dbReference type="Proteomes" id="UP000325289">
    <property type="component" value="Unassembled WGS sequence"/>
</dbReference>
<reference evidence="3 4" key="1">
    <citation type="submission" date="2016-10" db="EMBL/GenBank/DDBJ databases">
        <authorList>
            <person name="Varghese N."/>
            <person name="Submissions S."/>
        </authorList>
    </citation>
    <scope>NUCLEOTIDE SEQUENCE [LARGE SCALE GENOMIC DNA]</scope>
    <source>
        <strain evidence="4">YIM D21,KCTC 23444,ACCC 10710</strain>
    </source>
</reference>
<gene>
    <name evidence="3" type="ORF">SAMN04515678_101178</name>
</gene>
<dbReference type="OrthoDB" id="9811255at2"/>
<evidence type="ECO:0000256" key="1">
    <source>
        <dbReference type="SAM" id="SignalP"/>
    </source>
</evidence>
<evidence type="ECO:0000313" key="3">
    <source>
        <dbReference type="EMBL" id="SFD46139.1"/>
    </source>
</evidence>
<evidence type="ECO:0000259" key="2">
    <source>
        <dbReference type="Pfam" id="PF00188"/>
    </source>
</evidence>
<evidence type="ECO:0000313" key="4">
    <source>
        <dbReference type="Proteomes" id="UP000325289"/>
    </source>
</evidence>
<dbReference type="PANTHER" id="PTHR31157">
    <property type="entry name" value="SCP DOMAIN-CONTAINING PROTEIN"/>
    <property type="match status" value="1"/>
</dbReference>
<feature type="domain" description="SCP" evidence="2">
    <location>
        <begin position="27"/>
        <end position="126"/>
    </location>
</feature>
<dbReference type="SUPFAM" id="SSF55797">
    <property type="entry name" value="PR-1-like"/>
    <property type="match status" value="1"/>
</dbReference>
<dbReference type="PANTHER" id="PTHR31157:SF1">
    <property type="entry name" value="SCP DOMAIN-CONTAINING PROTEIN"/>
    <property type="match status" value="1"/>
</dbReference>
<name>A0A1I1SI33_9RHOB</name>